<keyword evidence="2" id="KW-0489">Methyltransferase</keyword>
<sequence length="288" mass="31301">MQDRPRTSTDRTLLTGHAYRDDRPLAARQRLYDHQTPQYDLPGMVLEQAGHRTGVWADVGCGNGRYLQRIRAERPGVRTIGLDLSASMLTDLPGPVVCADAARLPLRSQSVQVVLAMHMLYHVNSPDQALAEAARVLDPDGILIASTNSRYDKAELDEWWAQAAADVLGTDTGPKRMKLSEHFPAEGAAEAVGAHFAKVDVITLNGVIEVNTPDPILNHYASYRAWSDGSGVPFEATLERVVAVLGAHLEEGPLRITTHQALIIGHRSTANGSQPAMIEGYQPPLSPP</sequence>
<dbReference type="GO" id="GO:0032259">
    <property type="term" value="P:methylation"/>
    <property type="evidence" value="ECO:0007669"/>
    <property type="project" value="UniProtKB-KW"/>
</dbReference>
<accession>A0ABY5D120</accession>
<evidence type="ECO:0000313" key="3">
    <source>
        <dbReference type="Proteomes" id="UP001055940"/>
    </source>
</evidence>
<dbReference type="Gene3D" id="3.40.50.150">
    <property type="entry name" value="Vaccinia Virus protein VP39"/>
    <property type="match status" value="1"/>
</dbReference>
<dbReference type="Proteomes" id="UP001055940">
    <property type="component" value="Chromosome"/>
</dbReference>
<dbReference type="SUPFAM" id="SSF53335">
    <property type="entry name" value="S-adenosyl-L-methionine-dependent methyltransferases"/>
    <property type="match status" value="1"/>
</dbReference>
<dbReference type="InterPro" id="IPR013216">
    <property type="entry name" value="Methyltransf_11"/>
</dbReference>
<protein>
    <submittedName>
        <fullName evidence="2">Class I SAM-dependent methyltransferase</fullName>
    </submittedName>
</protein>
<keyword evidence="3" id="KW-1185">Reference proteome</keyword>
<dbReference type="Pfam" id="PF08241">
    <property type="entry name" value="Methyltransf_11"/>
    <property type="match status" value="1"/>
</dbReference>
<dbReference type="EMBL" id="CP099837">
    <property type="protein sequence ID" value="USY17989.1"/>
    <property type="molecule type" value="Genomic_DNA"/>
</dbReference>
<gene>
    <name evidence="2" type="ORF">NE857_21985</name>
</gene>
<keyword evidence="2" id="KW-0808">Transferase</keyword>
<reference evidence="2" key="1">
    <citation type="submission" date="2022-06" db="EMBL/GenBank/DDBJ databases">
        <authorList>
            <person name="Ping M."/>
        </authorList>
    </citation>
    <scope>NUCLEOTIDE SEQUENCE</scope>
    <source>
        <strain evidence="2">JCM11759T</strain>
    </source>
</reference>
<dbReference type="RefSeq" id="WP_254417479.1">
    <property type="nucleotide sequence ID" value="NZ_BAAAJB010000011.1"/>
</dbReference>
<evidence type="ECO:0000313" key="2">
    <source>
        <dbReference type="EMBL" id="USY17989.1"/>
    </source>
</evidence>
<dbReference type="GO" id="GO:0008168">
    <property type="term" value="F:methyltransferase activity"/>
    <property type="evidence" value="ECO:0007669"/>
    <property type="project" value="UniProtKB-KW"/>
</dbReference>
<dbReference type="CDD" id="cd02440">
    <property type="entry name" value="AdoMet_MTases"/>
    <property type="match status" value="1"/>
</dbReference>
<dbReference type="PANTHER" id="PTHR43591">
    <property type="entry name" value="METHYLTRANSFERASE"/>
    <property type="match status" value="1"/>
</dbReference>
<feature type="domain" description="Methyltransferase type 11" evidence="1">
    <location>
        <begin position="58"/>
        <end position="144"/>
    </location>
</feature>
<organism evidence="2 3">
    <name type="scientific">Nocardiopsis exhalans</name>
    <dbReference type="NCBI Taxonomy" id="163604"/>
    <lineage>
        <taxon>Bacteria</taxon>
        <taxon>Bacillati</taxon>
        <taxon>Actinomycetota</taxon>
        <taxon>Actinomycetes</taxon>
        <taxon>Streptosporangiales</taxon>
        <taxon>Nocardiopsidaceae</taxon>
        <taxon>Nocardiopsis</taxon>
    </lineage>
</organism>
<proteinExistence type="predicted"/>
<name>A0ABY5D120_9ACTN</name>
<dbReference type="InterPro" id="IPR029063">
    <property type="entry name" value="SAM-dependent_MTases_sf"/>
</dbReference>
<evidence type="ECO:0000259" key="1">
    <source>
        <dbReference type="Pfam" id="PF08241"/>
    </source>
</evidence>